<dbReference type="AlphaFoldDB" id="A0A453MF94"/>
<sequence length="122" mass="13538">MVATDDGELYKVVLLHHGGSYDEAKVLKMDFSESRWRPVEDLGGRAFFVAPMYFGASCAPGGGRVRPDCVYSLVGVAKNTFRVFSLKDGTSEVRRLEEEQPAPETVGKSRPCWVLPTHPTLY</sequence>
<feature type="domain" description="KIB1-4 beta-propeller" evidence="1">
    <location>
        <begin position="2"/>
        <end position="73"/>
    </location>
</feature>
<dbReference type="InterPro" id="IPR005174">
    <property type="entry name" value="KIB1-4_b-propeller"/>
</dbReference>
<dbReference type="Proteomes" id="UP000015105">
    <property type="component" value="Chromosome 5D"/>
</dbReference>
<organism evidence="2 3">
    <name type="scientific">Aegilops tauschii subsp. strangulata</name>
    <name type="common">Goatgrass</name>
    <dbReference type="NCBI Taxonomy" id="200361"/>
    <lineage>
        <taxon>Eukaryota</taxon>
        <taxon>Viridiplantae</taxon>
        <taxon>Streptophyta</taxon>
        <taxon>Embryophyta</taxon>
        <taxon>Tracheophyta</taxon>
        <taxon>Spermatophyta</taxon>
        <taxon>Magnoliopsida</taxon>
        <taxon>Liliopsida</taxon>
        <taxon>Poales</taxon>
        <taxon>Poaceae</taxon>
        <taxon>BOP clade</taxon>
        <taxon>Pooideae</taxon>
        <taxon>Triticodae</taxon>
        <taxon>Triticeae</taxon>
        <taxon>Triticinae</taxon>
        <taxon>Aegilops</taxon>
    </lineage>
</organism>
<reference evidence="3" key="1">
    <citation type="journal article" date="2014" name="Science">
        <title>Ancient hybridizations among the ancestral genomes of bread wheat.</title>
        <authorList>
            <consortium name="International Wheat Genome Sequencing Consortium,"/>
            <person name="Marcussen T."/>
            <person name="Sandve S.R."/>
            <person name="Heier L."/>
            <person name="Spannagl M."/>
            <person name="Pfeifer M."/>
            <person name="Jakobsen K.S."/>
            <person name="Wulff B.B."/>
            <person name="Steuernagel B."/>
            <person name="Mayer K.F."/>
            <person name="Olsen O.A."/>
        </authorList>
    </citation>
    <scope>NUCLEOTIDE SEQUENCE [LARGE SCALE GENOMIC DNA]</scope>
    <source>
        <strain evidence="3">cv. AL8/78</strain>
    </source>
</reference>
<dbReference type="EnsemblPlants" id="AET5Gv21164000.3">
    <property type="protein sequence ID" value="AET5Gv21164000.3"/>
    <property type="gene ID" value="AET5Gv21164000"/>
</dbReference>
<reference evidence="2" key="3">
    <citation type="journal article" date="2017" name="Nature">
        <title>Genome sequence of the progenitor of the wheat D genome Aegilops tauschii.</title>
        <authorList>
            <person name="Luo M.C."/>
            <person name="Gu Y.Q."/>
            <person name="Puiu D."/>
            <person name="Wang H."/>
            <person name="Twardziok S.O."/>
            <person name="Deal K.R."/>
            <person name="Huo N."/>
            <person name="Zhu T."/>
            <person name="Wang L."/>
            <person name="Wang Y."/>
            <person name="McGuire P.E."/>
            <person name="Liu S."/>
            <person name="Long H."/>
            <person name="Ramasamy R.K."/>
            <person name="Rodriguez J.C."/>
            <person name="Van S.L."/>
            <person name="Yuan L."/>
            <person name="Wang Z."/>
            <person name="Xia Z."/>
            <person name="Xiao L."/>
            <person name="Anderson O.D."/>
            <person name="Ouyang S."/>
            <person name="Liang Y."/>
            <person name="Zimin A.V."/>
            <person name="Pertea G."/>
            <person name="Qi P."/>
            <person name="Bennetzen J.L."/>
            <person name="Dai X."/>
            <person name="Dawson M.W."/>
            <person name="Muller H.G."/>
            <person name="Kugler K."/>
            <person name="Rivarola-Duarte L."/>
            <person name="Spannagl M."/>
            <person name="Mayer K.F.X."/>
            <person name="Lu F.H."/>
            <person name="Bevan M.W."/>
            <person name="Leroy P."/>
            <person name="Li P."/>
            <person name="You F.M."/>
            <person name="Sun Q."/>
            <person name="Liu Z."/>
            <person name="Lyons E."/>
            <person name="Wicker T."/>
            <person name="Salzberg S.L."/>
            <person name="Devos K.M."/>
            <person name="Dvorak J."/>
        </authorList>
    </citation>
    <scope>NUCLEOTIDE SEQUENCE [LARGE SCALE GENOMIC DNA]</scope>
    <source>
        <strain evidence="2">cv. AL8/78</strain>
    </source>
</reference>
<dbReference type="Pfam" id="PF03478">
    <property type="entry name" value="Beta-prop_KIB1-4"/>
    <property type="match status" value="1"/>
</dbReference>
<keyword evidence="3" id="KW-1185">Reference proteome</keyword>
<proteinExistence type="predicted"/>
<dbReference type="PANTHER" id="PTHR33127:SF52">
    <property type="entry name" value="DUF295 DOMAIN-CONTAINING PROTEIN"/>
    <property type="match status" value="1"/>
</dbReference>
<dbReference type="Gramene" id="AET5Gv21164000.3">
    <property type="protein sequence ID" value="AET5Gv21164000.3"/>
    <property type="gene ID" value="AET5Gv21164000"/>
</dbReference>
<reference evidence="2" key="5">
    <citation type="journal article" date="2021" name="G3 (Bethesda)">
        <title>Aegilops tauschii genome assembly Aet v5.0 features greater sequence contiguity and improved annotation.</title>
        <authorList>
            <person name="Wang L."/>
            <person name="Zhu T."/>
            <person name="Rodriguez J.C."/>
            <person name="Deal K.R."/>
            <person name="Dubcovsky J."/>
            <person name="McGuire P.E."/>
            <person name="Lux T."/>
            <person name="Spannagl M."/>
            <person name="Mayer K.F.X."/>
            <person name="Baldrich P."/>
            <person name="Meyers B.C."/>
            <person name="Huo N."/>
            <person name="Gu Y.Q."/>
            <person name="Zhou H."/>
            <person name="Devos K.M."/>
            <person name="Bennetzen J.L."/>
            <person name="Unver T."/>
            <person name="Budak H."/>
            <person name="Gulick P.J."/>
            <person name="Galiba G."/>
            <person name="Kalapos B."/>
            <person name="Nelson D.R."/>
            <person name="Li P."/>
            <person name="You F.M."/>
            <person name="Luo M.C."/>
            <person name="Dvorak J."/>
        </authorList>
    </citation>
    <scope>NUCLEOTIDE SEQUENCE [LARGE SCALE GENOMIC DNA]</scope>
    <source>
        <strain evidence="2">cv. AL8/78</strain>
    </source>
</reference>
<evidence type="ECO:0000313" key="2">
    <source>
        <dbReference type="EnsemblPlants" id="AET5Gv21164000.3"/>
    </source>
</evidence>
<dbReference type="PANTHER" id="PTHR33127">
    <property type="entry name" value="TRANSMEMBRANE PROTEIN"/>
    <property type="match status" value="1"/>
</dbReference>
<reference evidence="2" key="4">
    <citation type="submission" date="2019-03" db="UniProtKB">
        <authorList>
            <consortium name="EnsemblPlants"/>
        </authorList>
    </citation>
    <scope>IDENTIFICATION</scope>
</reference>
<protein>
    <recommendedName>
        <fullName evidence="1">KIB1-4 beta-propeller domain-containing protein</fullName>
    </recommendedName>
</protein>
<evidence type="ECO:0000259" key="1">
    <source>
        <dbReference type="Pfam" id="PF03478"/>
    </source>
</evidence>
<evidence type="ECO:0000313" key="3">
    <source>
        <dbReference type="Proteomes" id="UP000015105"/>
    </source>
</evidence>
<reference evidence="3" key="2">
    <citation type="journal article" date="2017" name="Nat. Plants">
        <title>The Aegilops tauschii genome reveals multiple impacts of transposons.</title>
        <authorList>
            <person name="Zhao G."/>
            <person name="Zou C."/>
            <person name="Li K."/>
            <person name="Wang K."/>
            <person name="Li T."/>
            <person name="Gao L."/>
            <person name="Zhang X."/>
            <person name="Wang H."/>
            <person name="Yang Z."/>
            <person name="Liu X."/>
            <person name="Jiang W."/>
            <person name="Mao L."/>
            <person name="Kong X."/>
            <person name="Jiao Y."/>
            <person name="Jia J."/>
        </authorList>
    </citation>
    <scope>NUCLEOTIDE SEQUENCE [LARGE SCALE GENOMIC DNA]</scope>
    <source>
        <strain evidence="3">cv. AL8/78</strain>
    </source>
</reference>
<accession>A0A453MF94</accession>
<name>A0A453MF94_AEGTS</name>